<evidence type="ECO:0000313" key="1">
    <source>
        <dbReference type="EMBL" id="EGT56957.1"/>
    </source>
</evidence>
<dbReference type="EMBL" id="GL379858">
    <property type="protein sequence ID" value="EGT56957.1"/>
    <property type="molecule type" value="Genomic_DNA"/>
</dbReference>
<keyword evidence="2" id="KW-1185">Reference proteome</keyword>
<name>G0NBH5_CAEBE</name>
<reference evidence="2" key="1">
    <citation type="submission" date="2011-07" db="EMBL/GenBank/DDBJ databases">
        <authorList>
            <consortium name="Caenorhabditis brenneri Sequencing and Analysis Consortium"/>
            <person name="Wilson R.K."/>
        </authorList>
    </citation>
    <scope>NUCLEOTIDE SEQUENCE [LARGE SCALE GENOMIC DNA]</scope>
    <source>
        <strain evidence="2">PB2801</strain>
    </source>
</reference>
<dbReference type="InParanoid" id="G0NBH5"/>
<protein>
    <submittedName>
        <fullName evidence="1">Uncharacterized protein</fullName>
    </submittedName>
</protein>
<dbReference type="AlphaFoldDB" id="G0NBH5"/>
<evidence type="ECO:0000313" key="2">
    <source>
        <dbReference type="Proteomes" id="UP000008068"/>
    </source>
</evidence>
<dbReference type="Proteomes" id="UP000008068">
    <property type="component" value="Unassembled WGS sequence"/>
</dbReference>
<dbReference type="HOGENOM" id="CLU_2906160_0_0_1"/>
<sequence length="62" mass="7181">MQCLDSKSYSLEVEKSAKEITKPVFSGWSKEVTEGENGWRMTDHKGQSNRQVVKDQCRVQLY</sequence>
<organism evidence="2">
    <name type="scientific">Caenorhabditis brenneri</name>
    <name type="common">Nematode worm</name>
    <dbReference type="NCBI Taxonomy" id="135651"/>
    <lineage>
        <taxon>Eukaryota</taxon>
        <taxon>Metazoa</taxon>
        <taxon>Ecdysozoa</taxon>
        <taxon>Nematoda</taxon>
        <taxon>Chromadorea</taxon>
        <taxon>Rhabditida</taxon>
        <taxon>Rhabditina</taxon>
        <taxon>Rhabditomorpha</taxon>
        <taxon>Rhabditoidea</taxon>
        <taxon>Rhabditidae</taxon>
        <taxon>Peloderinae</taxon>
        <taxon>Caenorhabditis</taxon>
    </lineage>
</organism>
<proteinExistence type="predicted"/>
<accession>G0NBH5</accession>
<gene>
    <name evidence="1" type="ORF">CAEBREN_23728</name>
</gene>